<sequence length="47" mass="5484">MFDIISLILYFIALFNFPFATLGIMIGLGLIVLLVYKSRSKKKRVYR</sequence>
<proteinExistence type="predicted"/>
<feature type="transmembrane region" description="Helical" evidence="1">
    <location>
        <begin position="6"/>
        <end position="36"/>
    </location>
</feature>
<dbReference type="EMBL" id="JACHON010000003">
    <property type="protein sequence ID" value="MBB6512340.1"/>
    <property type="molecule type" value="Genomic_DNA"/>
</dbReference>
<keyword evidence="1" id="KW-0472">Membrane</keyword>
<comment type="caution">
    <text evidence="2">The sequence shown here is derived from an EMBL/GenBank/DDBJ whole genome shotgun (WGS) entry which is preliminary data.</text>
</comment>
<keyword evidence="3" id="KW-1185">Reference proteome</keyword>
<name>A0A841REA3_9BACI</name>
<accession>A0A841REA3</accession>
<organism evidence="2 3">
    <name type="scientific">Gracilibacillus halotolerans</name>
    <dbReference type="NCBI Taxonomy" id="74386"/>
    <lineage>
        <taxon>Bacteria</taxon>
        <taxon>Bacillati</taxon>
        <taxon>Bacillota</taxon>
        <taxon>Bacilli</taxon>
        <taxon>Bacillales</taxon>
        <taxon>Bacillaceae</taxon>
        <taxon>Gracilibacillus</taxon>
    </lineage>
</organism>
<keyword evidence="1" id="KW-0812">Transmembrane</keyword>
<dbReference type="AlphaFoldDB" id="A0A841REA3"/>
<protein>
    <submittedName>
        <fullName evidence="2">Chromate transport protein ChrA</fullName>
    </submittedName>
</protein>
<evidence type="ECO:0000256" key="1">
    <source>
        <dbReference type="SAM" id="Phobius"/>
    </source>
</evidence>
<gene>
    <name evidence="2" type="ORF">GGQ92_001123</name>
</gene>
<dbReference type="Proteomes" id="UP000572212">
    <property type="component" value="Unassembled WGS sequence"/>
</dbReference>
<reference evidence="2 3" key="1">
    <citation type="submission" date="2020-08" db="EMBL/GenBank/DDBJ databases">
        <title>Genomic Encyclopedia of Type Strains, Phase IV (KMG-IV): sequencing the most valuable type-strain genomes for metagenomic binning, comparative biology and taxonomic classification.</title>
        <authorList>
            <person name="Goeker M."/>
        </authorList>
    </citation>
    <scope>NUCLEOTIDE SEQUENCE [LARGE SCALE GENOMIC DNA]</scope>
    <source>
        <strain evidence="2 3">DSM 11805</strain>
    </source>
</reference>
<evidence type="ECO:0000313" key="3">
    <source>
        <dbReference type="Proteomes" id="UP000572212"/>
    </source>
</evidence>
<evidence type="ECO:0000313" key="2">
    <source>
        <dbReference type="EMBL" id="MBB6512340.1"/>
    </source>
</evidence>
<keyword evidence="1" id="KW-1133">Transmembrane helix</keyword>